<dbReference type="Pfam" id="PF01988">
    <property type="entry name" value="VIT1"/>
    <property type="match status" value="1"/>
</dbReference>
<evidence type="ECO:0000313" key="6">
    <source>
        <dbReference type="EMBL" id="CAB4878522.1"/>
    </source>
</evidence>
<feature type="transmembrane region" description="Helical" evidence="5">
    <location>
        <begin position="230"/>
        <end position="252"/>
    </location>
</feature>
<comment type="subcellular location">
    <subcellularLocation>
        <location evidence="1">Endomembrane system</location>
        <topology evidence="1">Multi-pass membrane protein</topology>
    </subcellularLocation>
</comment>
<proteinExistence type="predicted"/>
<organism evidence="6">
    <name type="scientific">freshwater metagenome</name>
    <dbReference type="NCBI Taxonomy" id="449393"/>
    <lineage>
        <taxon>unclassified sequences</taxon>
        <taxon>metagenomes</taxon>
        <taxon>ecological metagenomes</taxon>
    </lineage>
</organism>
<dbReference type="GO" id="GO:0012505">
    <property type="term" value="C:endomembrane system"/>
    <property type="evidence" value="ECO:0007669"/>
    <property type="project" value="UniProtKB-SubCell"/>
</dbReference>
<evidence type="ECO:0000256" key="5">
    <source>
        <dbReference type="SAM" id="Phobius"/>
    </source>
</evidence>
<feature type="transmembrane region" description="Helical" evidence="5">
    <location>
        <begin position="170"/>
        <end position="190"/>
    </location>
</feature>
<keyword evidence="2 5" id="KW-0812">Transmembrane</keyword>
<reference evidence="6" key="1">
    <citation type="submission" date="2020-05" db="EMBL/GenBank/DDBJ databases">
        <authorList>
            <person name="Chiriac C."/>
            <person name="Salcher M."/>
            <person name="Ghai R."/>
            <person name="Kavagutti S V."/>
        </authorList>
    </citation>
    <scope>NUCLEOTIDE SEQUENCE</scope>
</reference>
<sequence length="253" mass="26552">MSSTDPITEDRRAEAHEHMVHHALLERERIEKSSRIREFVLGAQDGLLVPLGVVTGMAAAHPAKSVILVAGLAEAVAGSIAMGGGSYLASEAEESLYKAEIADERDEIITDPERETAELALVLEEEGLPRTEAETVARGLAANPNVFLRTKVQKELGLSPDAGGAALGDALVVGITYLIAAIIPLWPYAVLPISKALPISIVCTLIALFALGVVKGTVARQKRRWSGIQVLLIGGLSAAIGYGIGHLVTSIAG</sequence>
<accession>A0A6J7E5X7</accession>
<evidence type="ECO:0000256" key="4">
    <source>
        <dbReference type="ARBA" id="ARBA00023136"/>
    </source>
</evidence>
<dbReference type="PANTHER" id="PTHR31851">
    <property type="entry name" value="FE(2+)/MN(2+) TRANSPORTER PCL1"/>
    <property type="match status" value="1"/>
</dbReference>
<feature type="transmembrane region" description="Helical" evidence="5">
    <location>
        <begin position="66"/>
        <end position="89"/>
    </location>
</feature>
<evidence type="ECO:0000256" key="1">
    <source>
        <dbReference type="ARBA" id="ARBA00004127"/>
    </source>
</evidence>
<evidence type="ECO:0000256" key="2">
    <source>
        <dbReference type="ARBA" id="ARBA00022692"/>
    </source>
</evidence>
<gene>
    <name evidence="6" type="ORF">UFOPK3444_01175</name>
</gene>
<keyword evidence="4 5" id="KW-0472">Membrane</keyword>
<keyword evidence="3 5" id="KW-1133">Transmembrane helix</keyword>
<dbReference type="EMBL" id="CAFBLU010000020">
    <property type="protein sequence ID" value="CAB4878522.1"/>
    <property type="molecule type" value="Genomic_DNA"/>
</dbReference>
<dbReference type="GO" id="GO:0005384">
    <property type="term" value="F:manganese ion transmembrane transporter activity"/>
    <property type="evidence" value="ECO:0007669"/>
    <property type="project" value="InterPro"/>
</dbReference>
<dbReference type="AlphaFoldDB" id="A0A6J7E5X7"/>
<dbReference type="InterPro" id="IPR008217">
    <property type="entry name" value="Ccc1_fam"/>
</dbReference>
<name>A0A6J7E5X7_9ZZZZ</name>
<protein>
    <submittedName>
        <fullName evidence="6">Unannotated protein</fullName>
    </submittedName>
</protein>
<evidence type="ECO:0000256" key="3">
    <source>
        <dbReference type="ARBA" id="ARBA00022989"/>
    </source>
</evidence>
<feature type="transmembrane region" description="Helical" evidence="5">
    <location>
        <begin position="39"/>
        <end position="60"/>
    </location>
</feature>
<feature type="transmembrane region" description="Helical" evidence="5">
    <location>
        <begin position="196"/>
        <end position="218"/>
    </location>
</feature>
<dbReference type="GO" id="GO:0030026">
    <property type="term" value="P:intracellular manganese ion homeostasis"/>
    <property type="evidence" value="ECO:0007669"/>
    <property type="project" value="InterPro"/>
</dbReference>